<comment type="function">
    <text evidence="9">Component of the transport system for branched-chain amino acids.</text>
</comment>
<dbReference type="PANTHER" id="PTHR30588">
    <property type="entry name" value="BRANCHED-CHAIN AMINO ACID TRANSPORT SYSTEM 2 CARRIER PROTEIN"/>
    <property type="match status" value="1"/>
</dbReference>
<protein>
    <recommendedName>
        <fullName evidence="9">Branched-chain amino acid transport system carrier protein</fullName>
    </recommendedName>
</protein>
<dbReference type="RefSeq" id="WP_073298411.1">
    <property type="nucleotide sequence ID" value="NZ_FQUF01000028.1"/>
</dbReference>
<feature type="transmembrane region" description="Helical" evidence="9">
    <location>
        <begin position="376"/>
        <end position="404"/>
    </location>
</feature>
<keyword evidence="3 9" id="KW-0813">Transport</keyword>
<feature type="transmembrane region" description="Helical" evidence="9">
    <location>
        <begin position="190"/>
        <end position="211"/>
    </location>
</feature>
<evidence type="ECO:0000256" key="1">
    <source>
        <dbReference type="ARBA" id="ARBA00004651"/>
    </source>
</evidence>
<feature type="transmembrane region" description="Helical" evidence="9">
    <location>
        <begin position="416"/>
        <end position="435"/>
    </location>
</feature>
<dbReference type="InterPro" id="IPR004685">
    <property type="entry name" value="Brnchd-chn_aa_trnsp_Livcs"/>
</dbReference>
<organism evidence="10 11">
    <name type="scientific">Atopostipes suicloacalis DSM 15692</name>
    <dbReference type="NCBI Taxonomy" id="1121025"/>
    <lineage>
        <taxon>Bacteria</taxon>
        <taxon>Bacillati</taxon>
        <taxon>Bacillota</taxon>
        <taxon>Bacilli</taxon>
        <taxon>Lactobacillales</taxon>
        <taxon>Carnobacteriaceae</taxon>
        <taxon>Atopostipes</taxon>
    </lineage>
</organism>
<dbReference type="GO" id="GO:0005304">
    <property type="term" value="F:L-valine transmembrane transporter activity"/>
    <property type="evidence" value="ECO:0007669"/>
    <property type="project" value="TreeGrafter"/>
</dbReference>
<name>A0A1M4YFL7_9LACT</name>
<feature type="transmembrane region" description="Helical" evidence="9">
    <location>
        <begin position="152"/>
        <end position="170"/>
    </location>
</feature>
<evidence type="ECO:0000313" key="11">
    <source>
        <dbReference type="Proteomes" id="UP000184128"/>
    </source>
</evidence>
<dbReference type="GO" id="GO:0015190">
    <property type="term" value="F:L-leucine transmembrane transporter activity"/>
    <property type="evidence" value="ECO:0007669"/>
    <property type="project" value="TreeGrafter"/>
</dbReference>
<feature type="transmembrane region" description="Helical" evidence="9">
    <location>
        <begin position="232"/>
        <end position="256"/>
    </location>
</feature>
<evidence type="ECO:0000256" key="9">
    <source>
        <dbReference type="RuleBase" id="RU362122"/>
    </source>
</evidence>
<accession>A0A1M4YFL7</accession>
<feature type="transmembrane region" description="Helical" evidence="9">
    <location>
        <begin position="321"/>
        <end position="340"/>
    </location>
</feature>
<dbReference type="GO" id="GO:0005886">
    <property type="term" value="C:plasma membrane"/>
    <property type="evidence" value="ECO:0007669"/>
    <property type="project" value="UniProtKB-SubCell"/>
</dbReference>
<dbReference type="OrthoDB" id="9783920at2"/>
<keyword evidence="11" id="KW-1185">Reference proteome</keyword>
<comment type="subcellular location">
    <subcellularLocation>
        <location evidence="1 9">Cell membrane</location>
        <topology evidence="1 9">Multi-pass membrane protein</topology>
    </subcellularLocation>
</comment>
<evidence type="ECO:0000256" key="8">
    <source>
        <dbReference type="ARBA" id="ARBA00023136"/>
    </source>
</evidence>
<proteinExistence type="inferred from homology"/>
<dbReference type="GO" id="GO:0015820">
    <property type="term" value="P:L-leucine transport"/>
    <property type="evidence" value="ECO:0007669"/>
    <property type="project" value="TreeGrafter"/>
</dbReference>
<evidence type="ECO:0000256" key="4">
    <source>
        <dbReference type="ARBA" id="ARBA00022475"/>
    </source>
</evidence>
<feature type="transmembrane region" description="Helical" evidence="9">
    <location>
        <begin position="346"/>
        <end position="364"/>
    </location>
</feature>
<comment type="similarity">
    <text evidence="2 9">Belongs to the branched chain amino acid transporter family.</text>
</comment>
<dbReference type="Pfam" id="PF05525">
    <property type="entry name" value="Branch_AA_trans"/>
    <property type="match status" value="1"/>
</dbReference>
<keyword evidence="4" id="KW-1003">Cell membrane</keyword>
<evidence type="ECO:0000256" key="5">
    <source>
        <dbReference type="ARBA" id="ARBA00022692"/>
    </source>
</evidence>
<evidence type="ECO:0000256" key="2">
    <source>
        <dbReference type="ARBA" id="ARBA00008540"/>
    </source>
</evidence>
<dbReference type="STRING" id="1121025.SAMN02745249_01683"/>
<sequence length="440" mass="47810">MERKLSKQEFISISLLLFALLFGSGNLIFPPMLGNQAGTSTITALLGFATTAVLFPVLGFLAISKSNGVQNLGNRVGLNFGMIYPAIIFLAIGPGIAIPRNGSLAFELSVIPYLSPDFSLSVARFIYTFLFFGFAYYLCLQPGKLVDRIGKILTPILLALILVFFIGAVWKTPIEVAFPTEGYKNAFTTGFLEGYNTMDTLAALNFGLVIASTLKSKQIEDEKSIIKYTSGAGLVAGGILLAVYTMLAYVGVISSAGNQEVANGGHILLDITNHVFGSFGAVILILIFTLACLTTAVGLLNSVSEYFAELTNHRVTYKQWLFIYTLISLTLANFGLNNILKFSLPVLTAIYPPAIMLIIMALLHDSCQFNRLTYQLTIYLTLFISILSGLGSLGAEIPIFSALLSKLPFYNEGLEWMLPAAFVLLILTVGSRLFARKTTR</sequence>
<dbReference type="AlphaFoldDB" id="A0A1M4YFL7"/>
<dbReference type="GO" id="GO:0015188">
    <property type="term" value="F:L-isoleucine transmembrane transporter activity"/>
    <property type="evidence" value="ECO:0007669"/>
    <property type="project" value="TreeGrafter"/>
</dbReference>
<dbReference type="NCBIfam" id="TIGR00796">
    <property type="entry name" value="livcs"/>
    <property type="match status" value="1"/>
</dbReference>
<keyword evidence="7 9" id="KW-1133">Transmembrane helix</keyword>
<evidence type="ECO:0000256" key="6">
    <source>
        <dbReference type="ARBA" id="ARBA00022970"/>
    </source>
</evidence>
<evidence type="ECO:0000313" key="10">
    <source>
        <dbReference type="EMBL" id="SHF04458.1"/>
    </source>
</evidence>
<keyword evidence="8 9" id="KW-0472">Membrane</keyword>
<reference evidence="10 11" key="1">
    <citation type="submission" date="2016-11" db="EMBL/GenBank/DDBJ databases">
        <authorList>
            <person name="Jaros S."/>
            <person name="Januszkiewicz K."/>
            <person name="Wedrychowicz H."/>
        </authorList>
    </citation>
    <scope>NUCLEOTIDE SEQUENCE [LARGE SCALE GENOMIC DNA]</scope>
    <source>
        <strain evidence="10 11">DSM 15692</strain>
    </source>
</reference>
<evidence type="ECO:0000256" key="7">
    <source>
        <dbReference type="ARBA" id="ARBA00022989"/>
    </source>
</evidence>
<feature type="transmembrane region" description="Helical" evidence="9">
    <location>
        <begin position="118"/>
        <end position="140"/>
    </location>
</feature>
<dbReference type="Proteomes" id="UP000184128">
    <property type="component" value="Unassembled WGS sequence"/>
</dbReference>
<dbReference type="EMBL" id="FQUF01000028">
    <property type="protein sequence ID" value="SHF04458.1"/>
    <property type="molecule type" value="Genomic_DNA"/>
</dbReference>
<feature type="transmembrane region" description="Helical" evidence="9">
    <location>
        <begin position="12"/>
        <end position="29"/>
    </location>
</feature>
<evidence type="ECO:0000256" key="3">
    <source>
        <dbReference type="ARBA" id="ARBA00022448"/>
    </source>
</evidence>
<feature type="transmembrane region" description="Helical" evidence="9">
    <location>
        <begin position="41"/>
        <end position="64"/>
    </location>
</feature>
<feature type="transmembrane region" description="Helical" evidence="9">
    <location>
        <begin position="76"/>
        <end position="98"/>
    </location>
</feature>
<dbReference type="GO" id="GO:0015818">
    <property type="term" value="P:isoleucine transport"/>
    <property type="evidence" value="ECO:0007669"/>
    <property type="project" value="TreeGrafter"/>
</dbReference>
<gene>
    <name evidence="10" type="ORF">SAMN02745249_01683</name>
</gene>
<feature type="transmembrane region" description="Helical" evidence="9">
    <location>
        <begin position="276"/>
        <end position="300"/>
    </location>
</feature>
<dbReference type="PANTHER" id="PTHR30588:SF0">
    <property type="entry name" value="BRANCHED-CHAIN AMINO ACID PERMEASE BRNQ"/>
    <property type="match status" value="1"/>
</dbReference>
<keyword evidence="6 9" id="KW-0029">Amino-acid transport</keyword>
<keyword evidence="5 9" id="KW-0812">Transmembrane</keyword>